<feature type="compositionally biased region" description="Polar residues" evidence="3">
    <location>
        <begin position="19"/>
        <end position="30"/>
    </location>
</feature>
<dbReference type="PANTHER" id="PTHR10026">
    <property type="entry name" value="CYCLIN"/>
    <property type="match status" value="1"/>
</dbReference>
<dbReference type="InterPro" id="IPR036915">
    <property type="entry name" value="Cyclin-like_sf"/>
</dbReference>
<feature type="compositionally biased region" description="Pro residues" evidence="3">
    <location>
        <begin position="774"/>
        <end position="784"/>
    </location>
</feature>
<feature type="compositionally biased region" description="Basic and acidic residues" evidence="3">
    <location>
        <begin position="1118"/>
        <end position="1142"/>
    </location>
</feature>
<feature type="compositionally biased region" description="Low complexity" evidence="3">
    <location>
        <begin position="447"/>
        <end position="464"/>
    </location>
</feature>
<feature type="compositionally biased region" description="Basic residues" evidence="3">
    <location>
        <begin position="942"/>
        <end position="967"/>
    </location>
</feature>
<feature type="domain" description="Cyclin-like" evidence="4">
    <location>
        <begin position="68"/>
        <end position="168"/>
    </location>
</feature>
<feature type="compositionally biased region" description="Low complexity" evidence="3">
    <location>
        <begin position="424"/>
        <end position="439"/>
    </location>
</feature>
<dbReference type="CDD" id="cd20539">
    <property type="entry name" value="CYCLIN_CCNT_rpt2"/>
    <property type="match status" value="1"/>
</dbReference>
<feature type="compositionally biased region" description="Basic and acidic residues" evidence="3">
    <location>
        <begin position="521"/>
        <end position="531"/>
    </location>
</feature>
<feature type="compositionally biased region" description="Basic residues" evidence="3">
    <location>
        <begin position="1183"/>
        <end position="1192"/>
    </location>
</feature>
<feature type="region of interest" description="Disordered" evidence="3">
    <location>
        <begin position="300"/>
        <end position="1093"/>
    </location>
</feature>
<feature type="compositionally biased region" description="Basic and acidic residues" evidence="3">
    <location>
        <begin position="929"/>
        <end position="941"/>
    </location>
</feature>
<accession>A0ABP1PN59</accession>
<evidence type="ECO:0000259" key="4">
    <source>
        <dbReference type="SMART" id="SM00385"/>
    </source>
</evidence>
<feature type="compositionally biased region" description="Low complexity" evidence="3">
    <location>
        <begin position="725"/>
        <end position="737"/>
    </location>
</feature>
<protein>
    <recommendedName>
        <fullName evidence="4">Cyclin-like domain-containing protein</fullName>
    </recommendedName>
</protein>
<feature type="compositionally biased region" description="Basic and acidic residues" evidence="3">
    <location>
        <begin position="968"/>
        <end position="980"/>
    </location>
</feature>
<evidence type="ECO:0000256" key="2">
    <source>
        <dbReference type="RuleBase" id="RU000383"/>
    </source>
</evidence>
<feature type="compositionally biased region" description="Polar residues" evidence="3">
    <location>
        <begin position="306"/>
        <end position="317"/>
    </location>
</feature>
<comment type="similarity">
    <text evidence="2">Belongs to the cyclin family.</text>
</comment>
<evidence type="ECO:0000256" key="3">
    <source>
        <dbReference type="SAM" id="MobiDB-lite"/>
    </source>
</evidence>
<sequence>MSSQTTSSALPPSVLSEDGLSSVNDSTGLNRSDPDRWYFVKERLDTTPSRKSGIDADKELTYRQQSANFIQDIGQRLQVNQLCINTAIVYMHRFYMFHSFTQFHRNAVSAASIFLAAKVEEQPRKLEHVIKVAHYCLHRDHQPQIDTKSEQYLEQSAELVMNENILLQTLGFDVAIDHPHTHVVKCCQLVRASKDLAQTSYFMATNSLHLTTMCLQYKPTVVACVCIHLACKWSSWEIPRSKEGKDWFWYVDDTVTTELLEKLTTDFLQIFNKSPSRLKKKIISLNAASASSLSLTNVPYHGFDSSPGQPHNRSRSPSPKRPVNQKPSSSQPGHPGKVKLPPGANFPHHLLPKPSGHHPPGVPGSGNKHPSHPHPSSHSASGKPPHPGMPPGSVKDPHHPHHPPHPQKPYPHGHGQNVAHGQYPHGSRPGMPSSGSSQAHHGHGGHSKPPGSSSASGHPYSSSSTMKNMQAHNPSKPPHMPPTGAPKMPPNQVPPGAVKNPNQPMFHSSQSHVKKPYGGEARPEFGMKREGPSSGGMHHSQNHVRPHDKVVDGRHHSSAPGMPQSHSSSSQPSGDARGSAHHNMPYLAQDIERSGGSSNQKNPYMDSRSMDPTDMNRHRTMPPSDAKRAASHGAPVATNGNNNESVGSKSTAGGSVPGVGESHVPSKNAFRPPGTTFGQNSQSELGAKYHSNDFAGEFNSGYGSSNSNILTIEDRRKRRHADTLSSSSGNSSSSSSGAAPNNKRPRTDNYAPPLITNSLFSPEELPDSNKRLPHPPSQFSPPPMESTQTSYNKVPDLSQHPSNAYSGASDGITFGSTETKPDIRRVNPSSEFQAPDLLAPINDVPVKSEHKDVNSGGAPRAASLFSPEFTPSNSIPATLKISPHPDIHKRDVFSSKTETTDISLSQQTTSGFSEGSSQLSFTGRLSNSPKREDTKDDDSHSSKNKKKKKEKHKHKHKEEKKHKKDKHKEKEKEKEKDKDKKERHRSKEKHSAPPVEVSNDVSSHKLKIKIGRDDSKRSSSSAVQPSSHSSSKTTNSSSVATNNPVSVPLPGLKVKISNKGRVSSVDDDAKYDKSKQQQDLSGGGSTPCCPGIGPCVKCNREQDQYGYFSAPITLKIPKSKETSKSSKDSSSRDSKKSKDKSSKTSSSSSSTSSYPHLPPNLSSSRPPSASNHYVHKNGVEKSSKKKEKSAVL</sequence>
<reference evidence="5 6" key="1">
    <citation type="submission" date="2024-08" db="EMBL/GenBank/DDBJ databases">
        <authorList>
            <person name="Cucini C."/>
            <person name="Frati F."/>
        </authorList>
    </citation>
    <scope>NUCLEOTIDE SEQUENCE [LARGE SCALE GENOMIC DNA]</scope>
</reference>
<dbReference type="Proteomes" id="UP001642540">
    <property type="component" value="Unassembled WGS sequence"/>
</dbReference>
<dbReference type="SMART" id="SM00385">
    <property type="entry name" value="CYCLIN"/>
    <property type="match status" value="2"/>
</dbReference>
<evidence type="ECO:0000313" key="5">
    <source>
        <dbReference type="EMBL" id="CAL8071774.1"/>
    </source>
</evidence>
<feature type="compositionally biased region" description="Low complexity" evidence="3">
    <location>
        <begin position="374"/>
        <end position="383"/>
    </location>
</feature>
<dbReference type="InterPro" id="IPR043198">
    <property type="entry name" value="Cyclin/Ssn8"/>
</dbReference>
<feature type="compositionally biased region" description="Polar residues" evidence="3">
    <location>
        <begin position="638"/>
        <end position="653"/>
    </location>
</feature>
<dbReference type="Pfam" id="PF21797">
    <property type="entry name" value="CycT2-like_C"/>
    <property type="match status" value="1"/>
</dbReference>
<dbReference type="InterPro" id="IPR013763">
    <property type="entry name" value="Cyclin-like_dom"/>
</dbReference>
<feature type="compositionally biased region" description="Pro residues" evidence="3">
    <location>
        <begin position="475"/>
        <end position="493"/>
    </location>
</feature>
<name>A0ABP1PN59_9HEXA</name>
<keyword evidence="6" id="KW-1185">Reference proteome</keyword>
<feature type="compositionally biased region" description="Low complexity" evidence="3">
    <location>
        <begin position="1018"/>
        <end position="1048"/>
    </location>
</feature>
<evidence type="ECO:0000256" key="1">
    <source>
        <dbReference type="ARBA" id="ARBA00023127"/>
    </source>
</evidence>
<feature type="compositionally biased region" description="Polar residues" evidence="3">
    <location>
        <begin position="701"/>
        <end position="710"/>
    </location>
</feature>
<proteinExistence type="inferred from homology"/>
<dbReference type="CDD" id="cd20538">
    <property type="entry name" value="CYCLIN_CCNT_rpt1"/>
    <property type="match status" value="1"/>
</dbReference>
<feature type="compositionally biased region" description="Basic and acidic residues" evidence="3">
    <location>
        <begin position="1067"/>
        <end position="1076"/>
    </location>
</feature>
<feature type="region of interest" description="Disordered" evidence="3">
    <location>
        <begin position="1110"/>
        <end position="1192"/>
    </location>
</feature>
<dbReference type="EMBL" id="CAXLJM020000006">
    <property type="protein sequence ID" value="CAL8071774.1"/>
    <property type="molecule type" value="Genomic_DNA"/>
</dbReference>
<feature type="compositionally biased region" description="Basic and acidic residues" evidence="3">
    <location>
        <begin position="608"/>
        <end position="617"/>
    </location>
</feature>
<feature type="compositionally biased region" description="Polar residues" evidence="3">
    <location>
        <begin position="500"/>
        <end position="511"/>
    </location>
</feature>
<dbReference type="InterPro" id="IPR006671">
    <property type="entry name" value="Cyclin_N"/>
</dbReference>
<evidence type="ECO:0000313" key="6">
    <source>
        <dbReference type="Proteomes" id="UP001642540"/>
    </source>
</evidence>
<dbReference type="Gene3D" id="1.10.472.10">
    <property type="entry name" value="Cyclin-like"/>
    <property type="match status" value="2"/>
</dbReference>
<keyword evidence="1 2" id="KW-0195">Cyclin</keyword>
<dbReference type="Pfam" id="PF00134">
    <property type="entry name" value="Cyclin_N"/>
    <property type="match status" value="1"/>
</dbReference>
<dbReference type="SUPFAM" id="SSF47954">
    <property type="entry name" value="Cyclin-like"/>
    <property type="match status" value="2"/>
</dbReference>
<feature type="compositionally biased region" description="Basic and acidic residues" evidence="3">
    <location>
        <begin position="545"/>
        <end position="555"/>
    </location>
</feature>
<feature type="compositionally biased region" description="Basic and acidic residues" evidence="3">
    <location>
        <begin position="883"/>
        <end position="893"/>
    </location>
</feature>
<feature type="region of interest" description="Disordered" evidence="3">
    <location>
        <begin position="1"/>
        <end position="33"/>
    </location>
</feature>
<comment type="caution">
    <text evidence="5">The sequence shown here is derived from an EMBL/GenBank/DDBJ whole genome shotgun (WGS) entry which is preliminary data.</text>
</comment>
<gene>
    <name evidence="5" type="ORF">ODALV1_LOCUS1873</name>
</gene>
<organism evidence="5 6">
    <name type="scientific">Orchesella dallaii</name>
    <dbReference type="NCBI Taxonomy" id="48710"/>
    <lineage>
        <taxon>Eukaryota</taxon>
        <taxon>Metazoa</taxon>
        <taxon>Ecdysozoa</taxon>
        <taxon>Arthropoda</taxon>
        <taxon>Hexapoda</taxon>
        <taxon>Collembola</taxon>
        <taxon>Entomobryomorpha</taxon>
        <taxon>Entomobryoidea</taxon>
        <taxon>Orchesellidae</taxon>
        <taxon>Orchesellinae</taxon>
        <taxon>Orchesella</taxon>
    </lineage>
</organism>
<feature type="compositionally biased region" description="Polar residues" evidence="3">
    <location>
        <begin position="1"/>
        <end position="10"/>
    </location>
</feature>
<feature type="compositionally biased region" description="Polar residues" evidence="3">
    <location>
        <begin position="894"/>
        <end position="928"/>
    </location>
</feature>
<feature type="compositionally biased region" description="Low complexity" evidence="3">
    <location>
        <begin position="558"/>
        <end position="574"/>
    </location>
</feature>
<feature type="domain" description="Cyclin-like" evidence="4">
    <location>
        <begin position="181"/>
        <end position="269"/>
    </location>
</feature>
<feature type="compositionally biased region" description="Low complexity" evidence="3">
    <location>
        <begin position="1143"/>
        <end position="1172"/>
    </location>
</feature>